<dbReference type="CDD" id="cd00730">
    <property type="entry name" value="rubredoxin"/>
    <property type="match status" value="1"/>
</dbReference>
<dbReference type="InterPro" id="IPR024935">
    <property type="entry name" value="Rubredoxin_dom"/>
</dbReference>
<evidence type="ECO:0000259" key="7">
    <source>
        <dbReference type="PROSITE" id="PS50903"/>
    </source>
</evidence>
<keyword evidence="4 6" id="KW-0249">Electron transport</keyword>
<dbReference type="PRINTS" id="PR00163">
    <property type="entry name" value="RUBREDOXIN"/>
</dbReference>
<dbReference type="PROSITE" id="PS50903">
    <property type="entry name" value="RUBREDOXIN_LIKE"/>
    <property type="match status" value="1"/>
</dbReference>
<evidence type="ECO:0000313" key="8">
    <source>
        <dbReference type="EMBL" id="MCB6182384.1"/>
    </source>
</evidence>
<reference evidence="8" key="1">
    <citation type="submission" date="2021-10" db="EMBL/GenBank/DDBJ databases">
        <title>The complete genome sequence of Leeia sp. TBRC 13508.</title>
        <authorList>
            <person name="Charoenyingcharoen P."/>
            <person name="Yukphan P."/>
        </authorList>
    </citation>
    <scope>NUCLEOTIDE SEQUENCE</scope>
    <source>
        <strain evidence="8">TBRC 13508</strain>
    </source>
</reference>
<keyword evidence="5 6" id="KW-0408">Iron</keyword>
<dbReference type="InterPro" id="IPR018527">
    <property type="entry name" value="Rubredoxin_Fe_BS"/>
</dbReference>
<evidence type="ECO:0000256" key="6">
    <source>
        <dbReference type="RuleBase" id="RU003820"/>
    </source>
</evidence>
<comment type="cofactor">
    <cofactor evidence="1 6">
        <name>Fe(3+)</name>
        <dbReference type="ChEBI" id="CHEBI:29034"/>
    </cofactor>
</comment>
<organism evidence="8 9">
    <name type="scientific">Leeia speluncae</name>
    <dbReference type="NCBI Taxonomy" id="2884804"/>
    <lineage>
        <taxon>Bacteria</taxon>
        <taxon>Pseudomonadati</taxon>
        <taxon>Pseudomonadota</taxon>
        <taxon>Betaproteobacteria</taxon>
        <taxon>Neisseriales</taxon>
        <taxon>Leeiaceae</taxon>
        <taxon>Leeia</taxon>
    </lineage>
</organism>
<comment type="caution">
    <text evidence="8">The sequence shown here is derived from an EMBL/GenBank/DDBJ whole genome shotgun (WGS) entry which is preliminary data.</text>
</comment>
<sequence length="72" mass="8115">MAGFEGSYLGKEERISDESTMECKICWWVYDPSVGDDVWQIPAGTPFSALPDHWKCPNCDGAKDQFMVTHAE</sequence>
<evidence type="ECO:0000256" key="4">
    <source>
        <dbReference type="ARBA" id="ARBA00022982"/>
    </source>
</evidence>
<dbReference type="RefSeq" id="WP_227178053.1">
    <property type="nucleotide sequence ID" value="NZ_JAJBZT010000001.1"/>
</dbReference>
<evidence type="ECO:0000256" key="2">
    <source>
        <dbReference type="ARBA" id="ARBA00022448"/>
    </source>
</evidence>
<protein>
    <recommendedName>
        <fullName evidence="6">Rubredoxin</fullName>
    </recommendedName>
</protein>
<feature type="domain" description="Rubredoxin-like" evidence="7">
    <location>
        <begin position="18"/>
        <end position="69"/>
    </location>
</feature>
<dbReference type="PANTHER" id="PTHR47627">
    <property type="entry name" value="RUBREDOXIN"/>
    <property type="match status" value="1"/>
</dbReference>
<keyword evidence="3 6" id="KW-0479">Metal-binding</keyword>
<name>A0ABS8D2G2_9NEIS</name>
<dbReference type="EMBL" id="JAJBZT010000001">
    <property type="protein sequence ID" value="MCB6182384.1"/>
    <property type="molecule type" value="Genomic_DNA"/>
</dbReference>
<dbReference type="PROSITE" id="PS00202">
    <property type="entry name" value="RUBREDOXIN"/>
    <property type="match status" value="1"/>
</dbReference>
<dbReference type="PANTHER" id="PTHR47627:SF1">
    <property type="entry name" value="RUBREDOXIN-1-RELATED"/>
    <property type="match status" value="1"/>
</dbReference>
<accession>A0ABS8D2G2</accession>
<keyword evidence="2" id="KW-0813">Transport</keyword>
<proteinExistence type="inferred from homology"/>
<evidence type="ECO:0000256" key="3">
    <source>
        <dbReference type="ARBA" id="ARBA00022723"/>
    </source>
</evidence>
<dbReference type="Proteomes" id="UP001165395">
    <property type="component" value="Unassembled WGS sequence"/>
</dbReference>
<evidence type="ECO:0000313" key="9">
    <source>
        <dbReference type="Proteomes" id="UP001165395"/>
    </source>
</evidence>
<keyword evidence="9" id="KW-1185">Reference proteome</keyword>
<comment type="similarity">
    <text evidence="6">Belongs to the rubredoxin family.</text>
</comment>
<dbReference type="InterPro" id="IPR024934">
    <property type="entry name" value="Rubredoxin-like_dom"/>
</dbReference>
<dbReference type="Pfam" id="PF00301">
    <property type="entry name" value="Rubredoxin"/>
    <property type="match status" value="1"/>
</dbReference>
<gene>
    <name evidence="8" type="ORF">LIN78_02295</name>
</gene>
<dbReference type="Gene3D" id="2.20.28.10">
    <property type="match status" value="1"/>
</dbReference>
<evidence type="ECO:0000256" key="5">
    <source>
        <dbReference type="ARBA" id="ARBA00023004"/>
    </source>
</evidence>
<dbReference type="SUPFAM" id="SSF57802">
    <property type="entry name" value="Rubredoxin-like"/>
    <property type="match status" value="1"/>
</dbReference>
<dbReference type="InterPro" id="IPR050526">
    <property type="entry name" value="Rubredoxin_ET"/>
</dbReference>
<evidence type="ECO:0000256" key="1">
    <source>
        <dbReference type="ARBA" id="ARBA00001965"/>
    </source>
</evidence>